<proteinExistence type="predicted"/>
<evidence type="ECO:0000256" key="4">
    <source>
        <dbReference type="ARBA" id="ARBA00029440"/>
    </source>
</evidence>
<dbReference type="NCBIfam" id="TIGR01317">
    <property type="entry name" value="GOGAT_sm_gam"/>
    <property type="match status" value="1"/>
</dbReference>
<sequence length="495" mass="54685">MGAIKGFMEFERETPTGRPVKERLKDQKECYAPFPEDKYKEQGARCMDCGVPFCQSETGCPLGNLIPDWNDMVYRGRYEEAVELLLKTNNFPEFTGRICPAPCEGACVLGINEPAVTICNIEEMIAEKGFEEGFIKAKPPEIKTGKKIAVVGSGPAGLACAAQLNSVGHNVTVFEKDDRIGGLLMYGIPHFKLDKEIVKRRIKLMQDEGIIFKTGMHIGVDKPAKELKDEFDAVVLCGGSQKPRDLPVEGRDLDGVHFAMDFLPQQNKRNEGDIIPDDISITAKDKNVLIIGGGDTGSDCVGTSLRQGAKSVTTFELLPEPPRSRTDNNPWPQWPKTFRVSSSHEEANEREGKEKITEYCVATKKLTGKDGNVSKIHGVKMVFGEPDPQTGRASMNEVPESEFELDVDLILLAMGFVHPIHEGMVKELGLDLDERENVSCDTNKMTSVEGVFVAGDMTRGQSLVVWAIAEGREAARSVDQYLMKTTKLPHSQFLK</sequence>
<dbReference type="GO" id="GO:0051536">
    <property type="term" value="F:iron-sulfur cluster binding"/>
    <property type="evidence" value="ECO:0007669"/>
    <property type="project" value="InterPro"/>
</dbReference>
<dbReference type="InterPro" id="IPR006005">
    <property type="entry name" value="Glut_synth_ssu1"/>
</dbReference>
<evidence type="ECO:0000259" key="7">
    <source>
        <dbReference type="Pfam" id="PF14691"/>
    </source>
</evidence>
<evidence type="ECO:0000256" key="3">
    <source>
        <dbReference type="ARBA" id="ARBA00023164"/>
    </source>
</evidence>
<feature type="domain" description="FAD/NAD(P)-binding" evidence="6">
    <location>
        <begin position="147"/>
        <end position="321"/>
    </location>
</feature>
<feature type="domain" description="Dihydroprymidine dehydrogenase" evidence="7">
    <location>
        <begin position="24"/>
        <end position="132"/>
    </location>
</feature>
<gene>
    <name evidence="8" type="ORF">METZ01_LOCUS40498</name>
</gene>
<feature type="region of interest" description="Disordered" evidence="5">
    <location>
        <begin position="318"/>
        <end position="351"/>
    </location>
</feature>
<evidence type="ECO:0000256" key="5">
    <source>
        <dbReference type="SAM" id="MobiDB-lite"/>
    </source>
</evidence>
<evidence type="ECO:0000313" key="8">
    <source>
        <dbReference type="EMBL" id="SUZ87644.1"/>
    </source>
</evidence>
<dbReference type="GO" id="GO:0006537">
    <property type="term" value="P:glutamate biosynthetic process"/>
    <property type="evidence" value="ECO:0007669"/>
    <property type="project" value="UniProtKB-KW"/>
</dbReference>
<evidence type="ECO:0000256" key="1">
    <source>
        <dbReference type="ARBA" id="ARBA00022605"/>
    </source>
</evidence>
<dbReference type="AlphaFoldDB" id="A0A381R8W4"/>
<keyword evidence="2" id="KW-0560">Oxidoreductase</keyword>
<organism evidence="8">
    <name type="scientific">marine metagenome</name>
    <dbReference type="NCBI Taxonomy" id="408172"/>
    <lineage>
        <taxon>unclassified sequences</taxon>
        <taxon>metagenomes</taxon>
        <taxon>ecological metagenomes</taxon>
    </lineage>
</organism>
<dbReference type="InterPro" id="IPR036188">
    <property type="entry name" value="FAD/NAD-bd_sf"/>
</dbReference>
<evidence type="ECO:0008006" key="9">
    <source>
        <dbReference type="Google" id="ProtNLM"/>
    </source>
</evidence>
<dbReference type="Gene3D" id="3.50.50.60">
    <property type="entry name" value="FAD/NAD(P)-binding domain"/>
    <property type="match status" value="2"/>
</dbReference>
<keyword evidence="3" id="KW-0314">Glutamate biosynthesis</keyword>
<feature type="compositionally biased region" description="Basic and acidic residues" evidence="5">
    <location>
        <begin position="342"/>
        <end position="351"/>
    </location>
</feature>
<keyword evidence="1" id="KW-0028">Amino-acid biosynthesis</keyword>
<dbReference type="Pfam" id="PF07992">
    <property type="entry name" value="Pyr_redox_2"/>
    <property type="match status" value="2"/>
</dbReference>
<dbReference type="Gene3D" id="1.10.1060.10">
    <property type="entry name" value="Alpha-helical ferredoxin"/>
    <property type="match status" value="1"/>
</dbReference>
<reference evidence="8" key="1">
    <citation type="submission" date="2018-05" db="EMBL/GenBank/DDBJ databases">
        <authorList>
            <person name="Lanie J.A."/>
            <person name="Ng W.-L."/>
            <person name="Kazmierczak K.M."/>
            <person name="Andrzejewski T.M."/>
            <person name="Davidsen T.M."/>
            <person name="Wayne K.J."/>
            <person name="Tettelin H."/>
            <person name="Glass J.I."/>
            <person name="Rusch D."/>
            <person name="Podicherti R."/>
            <person name="Tsui H.-C.T."/>
            <person name="Winkler M.E."/>
        </authorList>
    </citation>
    <scope>NUCLEOTIDE SEQUENCE</scope>
</reference>
<dbReference type="InterPro" id="IPR028261">
    <property type="entry name" value="DPD_II"/>
</dbReference>
<feature type="domain" description="FAD/NAD(P)-binding" evidence="6">
    <location>
        <begin position="398"/>
        <end position="471"/>
    </location>
</feature>
<name>A0A381R8W4_9ZZZZ</name>
<dbReference type="GO" id="GO:0016639">
    <property type="term" value="F:oxidoreductase activity, acting on the CH-NH2 group of donors, NAD or NADP as acceptor"/>
    <property type="evidence" value="ECO:0007669"/>
    <property type="project" value="InterPro"/>
</dbReference>
<dbReference type="InterPro" id="IPR009051">
    <property type="entry name" value="Helical_ferredxn"/>
</dbReference>
<dbReference type="InterPro" id="IPR023753">
    <property type="entry name" value="FAD/NAD-binding_dom"/>
</dbReference>
<dbReference type="InterPro" id="IPR051394">
    <property type="entry name" value="Glutamate_Synthase"/>
</dbReference>
<dbReference type="SUPFAM" id="SSF46548">
    <property type="entry name" value="alpha-helical ferredoxin"/>
    <property type="match status" value="1"/>
</dbReference>
<accession>A0A381R8W4</accession>
<dbReference type="Pfam" id="PF14691">
    <property type="entry name" value="Fer4_20"/>
    <property type="match status" value="1"/>
</dbReference>
<dbReference type="PANTHER" id="PTHR43100">
    <property type="entry name" value="GLUTAMATE SYNTHASE [NADPH] SMALL CHAIN"/>
    <property type="match status" value="1"/>
</dbReference>
<dbReference type="SUPFAM" id="SSF51971">
    <property type="entry name" value="Nucleotide-binding domain"/>
    <property type="match status" value="1"/>
</dbReference>
<comment type="pathway">
    <text evidence="4">Amino-acid biosynthesis.</text>
</comment>
<dbReference type="PRINTS" id="PR00419">
    <property type="entry name" value="ADXRDTASE"/>
</dbReference>
<evidence type="ECO:0000256" key="2">
    <source>
        <dbReference type="ARBA" id="ARBA00023002"/>
    </source>
</evidence>
<dbReference type="PANTHER" id="PTHR43100:SF1">
    <property type="entry name" value="GLUTAMATE SYNTHASE [NADPH] SMALL CHAIN"/>
    <property type="match status" value="1"/>
</dbReference>
<protein>
    <recommendedName>
        <fullName evidence="9">4Fe-4S ferredoxin-type domain-containing protein</fullName>
    </recommendedName>
</protein>
<evidence type="ECO:0000259" key="6">
    <source>
        <dbReference type="Pfam" id="PF07992"/>
    </source>
</evidence>
<dbReference type="EMBL" id="UINC01001734">
    <property type="protein sequence ID" value="SUZ87644.1"/>
    <property type="molecule type" value="Genomic_DNA"/>
</dbReference>